<sequence>MCTNKHYYCMFNGITVTTSDIIDEEYKEYICVRFERPNNNNGFDFAEIIMPDKKFIKAFGFSEDELYWIESFAADNLLLMWEMAKESKQIA</sequence>
<organism evidence="1 2">
    <name type="scientific">Phascolarctobacterium succinatutens</name>
    <dbReference type="NCBI Taxonomy" id="626940"/>
    <lineage>
        <taxon>Bacteria</taxon>
        <taxon>Bacillati</taxon>
        <taxon>Bacillota</taxon>
        <taxon>Negativicutes</taxon>
        <taxon>Acidaminococcales</taxon>
        <taxon>Acidaminococcaceae</taxon>
        <taxon>Phascolarctobacterium</taxon>
    </lineage>
</organism>
<evidence type="ECO:0000313" key="2">
    <source>
        <dbReference type="Proteomes" id="UP000186777"/>
    </source>
</evidence>
<name>A0A1Q6R283_9FIRM</name>
<evidence type="ECO:0000313" key="1">
    <source>
        <dbReference type="EMBL" id="OLA36498.1"/>
    </source>
</evidence>
<gene>
    <name evidence="1" type="ORF">BHW43_09285</name>
</gene>
<accession>A0A1Q6R283</accession>
<reference evidence="1 2" key="1">
    <citation type="journal article" date="2016" name="Nat. Biotechnol.">
        <title>Measurement of bacterial replication rates in microbial communities.</title>
        <authorList>
            <person name="Brown C.T."/>
            <person name="Olm M.R."/>
            <person name="Thomas B.C."/>
            <person name="Banfield J.F."/>
        </authorList>
    </citation>
    <scope>NUCLEOTIDE SEQUENCE [LARGE SCALE GENOMIC DNA]</scope>
    <source>
        <strain evidence="1">46_33</strain>
    </source>
</reference>
<dbReference type="RefSeq" id="WP_021719293.1">
    <property type="nucleotide sequence ID" value="NZ_CATZLJ010000110.1"/>
</dbReference>
<dbReference type="AlphaFoldDB" id="A0A1Q6R283"/>
<protein>
    <submittedName>
        <fullName evidence="1">Uncharacterized protein</fullName>
    </submittedName>
</protein>
<dbReference type="Proteomes" id="UP000186777">
    <property type="component" value="Unassembled WGS sequence"/>
</dbReference>
<comment type="caution">
    <text evidence="1">The sequence shown here is derived from an EMBL/GenBank/DDBJ whole genome shotgun (WGS) entry which is preliminary data.</text>
</comment>
<dbReference type="EMBL" id="MNTG01000044">
    <property type="protein sequence ID" value="OLA36498.1"/>
    <property type="molecule type" value="Genomic_DNA"/>
</dbReference>
<proteinExistence type="predicted"/>